<accession>A0A381RZK8</accession>
<organism evidence="2">
    <name type="scientific">marine metagenome</name>
    <dbReference type="NCBI Taxonomy" id="408172"/>
    <lineage>
        <taxon>unclassified sequences</taxon>
        <taxon>metagenomes</taxon>
        <taxon>ecological metagenomes</taxon>
    </lineage>
</organism>
<sequence length="205" mass="22635">MKHILLLFTLSILMSLPEPEQIGICTNATGEVHRSGKIRSGKIRKGESIYNGDKISTDKNAFLSLLNIQDKSVISLYGNSVIKIFGSAEKDSIKTEINIFGGRVSAELRKTRNREFVVNTPSSVAVVKGTTFLAGHRTMNDHGPHYQGVSDCIFSVLTGKLEVQNTKSGKTIEVEEGKTVISTSNGEFLIFETTDEFTQYFKEPK</sequence>
<dbReference type="Pfam" id="PF04773">
    <property type="entry name" value="FecR"/>
    <property type="match status" value="1"/>
</dbReference>
<dbReference type="Gene3D" id="2.60.120.1440">
    <property type="match status" value="1"/>
</dbReference>
<reference evidence="2" key="1">
    <citation type="submission" date="2018-05" db="EMBL/GenBank/DDBJ databases">
        <authorList>
            <person name="Lanie J.A."/>
            <person name="Ng W.-L."/>
            <person name="Kazmierczak K.M."/>
            <person name="Andrzejewski T.M."/>
            <person name="Davidsen T.M."/>
            <person name="Wayne K.J."/>
            <person name="Tettelin H."/>
            <person name="Glass J.I."/>
            <person name="Rusch D."/>
            <person name="Podicherti R."/>
            <person name="Tsui H.-C.T."/>
            <person name="Winkler M.E."/>
        </authorList>
    </citation>
    <scope>NUCLEOTIDE SEQUENCE</scope>
</reference>
<evidence type="ECO:0000259" key="1">
    <source>
        <dbReference type="Pfam" id="PF04773"/>
    </source>
</evidence>
<dbReference type="InterPro" id="IPR006860">
    <property type="entry name" value="FecR"/>
</dbReference>
<evidence type="ECO:0000313" key="2">
    <source>
        <dbReference type="EMBL" id="SUZ96569.1"/>
    </source>
</evidence>
<dbReference type="PANTHER" id="PTHR38731">
    <property type="entry name" value="LIPL45-RELATED LIPOPROTEIN-RELATED"/>
    <property type="match status" value="1"/>
</dbReference>
<proteinExistence type="predicted"/>
<dbReference type="EMBL" id="UINC01002427">
    <property type="protein sequence ID" value="SUZ96569.1"/>
    <property type="molecule type" value="Genomic_DNA"/>
</dbReference>
<name>A0A381RZK8_9ZZZZ</name>
<dbReference type="AlphaFoldDB" id="A0A381RZK8"/>
<feature type="domain" description="FecR protein" evidence="1">
    <location>
        <begin position="53"/>
        <end position="134"/>
    </location>
</feature>
<protein>
    <recommendedName>
        <fullName evidence="1">FecR protein domain-containing protein</fullName>
    </recommendedName>
</protein>
<gene>
    <name evidence="2" type="ORF">METZ01_LOCUS49423</name>
</gene>